<dbReference type="SUPFAM" id="SSF53623">
    <property type="entry name" value="MurD-like peptide ligases, catalytic domain"/>
    <property type="match status" value="1"/>
</dbReference>
<comment type="caution">
    <text evidence="15">The sequence shown here is derived from an EMBL/GenBank/DDBJ whole genome shotgun (WGS) entry which is preliminary data.</text>
</comment>
<proteinExistence type="inferred from homology"/>
<evidence type="ECO:0000256" key="6">
    <source>
        <dbReference type="ARBA" id="ARBA00022960"/>
    </source>
</evidence>
<keyword evidence="6 10" id="KW-0133">Cell shape</keyword>
<dbReference type="SUPFAM" id="SSF63418">
    <property type="entry name" value="MurE/MurF N-terminal domain"/>
    <property type="match status" value="1"/>
</dbReference>
<dbReference type="InterPro" id="IPR004101">
    <property type="entry name" value="Mur_ligase_C"/>
</dbReference>
<evidence type="ECO:0000256" key="3">
    <source>
        <dbReference type="ARBA" id="ARBA00022618"/>
    </source>
</evidence>
<evidence type="ECO:0000256" key="2">
    <source>
        <dbReference type="ARBA" id="ARBA00022598"/>
    </source>
</evidence>
<organism evidence="15 16">
    <name type="scientific">Dongia soli</name>
    <dbReference type="NCBI Taxonomy" id="600628"/>
    <lineage>
        <taxon>Bacteria</taxon>
        <taxon>Pseudomonadati</taxon>
        <taxon>Pseudomonadota</taxon>
        <taxon>Alphaproteobacteria</taxon>
        <taxon>Rhodospirillales</taxon>
        <taxon>Dongiaceae</taxon>
        <taxon>Dongia</taxon>
    </lineage>
</organism>
<evidence type="ECO:0000256" key="7">
    <source>
        <dbReference type="ARBA" id="ARBA00022984"/>
    </source>
</evidence>
<dbReference type="Gene3D" id="3.40.1190.10">
    <property type="entry name" value="Mur-like, catalytic domain"/>
    <property type="match status" value="1"/>
</dbReference>
<comment type="catalytic activity">
    <reaction evidence="10 11">
        <text>D-alanyl-D-alanine + UDP-N-acetyl-alpha-D-muramoyl-L-alanyl-gamma-D-glutamyl-meso-2,6-diaminopimelate + ATP = UDP-N-acetyl-alpha-D-muramoyl-L-alanyl-gamma-D-glutamyl-meso-2,6-diaminopimeloyl-D-alanyl-D-alanine + ADP + phosphate + H(+)</text>
        <dbReference type="Rhea" id="RHEA:28374"/>
        <dbReference type="ChEBI" id="CHEBI:15378"/>
        <dbReference type="ChEBI" id="CHEBI:30616"/>
        <dbReference type="ChEBI" id="CHEBI:43474"/>
        <dbReference type="ChEBI" id="CHEBI:57822"/>
        <dbReference type="ChEBI" id="CHEBI:61386"/>
        <dbReference type="ChEBI" id="CHEBI:83905"/>
        <dbReference type="ChEBI" id="CHEBI:456216"/>
        <dbReference type="EC" id="6.3.2.10"/>
    </reaction>
</comment>
<feature type="domain" description="Mur ligase C-terminal" evidence="13">
    <location>
        <begin position="332"/>
        <end position="452"/>
    </location>
</feature>
<dbReference type="HAMAP" id="MF_02019">
    <property type="entry name" value="MurF"/>
    <property type="match status" value="1"/>
</dbReference>
<evidence type="ECO:0000313" key="16">
    <source>
        <dbReference type="Proteomes" id="UP001279642"/>
    </source>
</evidence>
<gene>
    <name evidence="10 15" type="primary">murF</name>
    <name evidence="15" type="ORF">SMD27_00335</name>
</gene>
<comment type="subcellular location">
    <subcellularLocation>
        <location evidence="10 11">Cytoplasm</location>
    </subcellularLocation>
</comment>
<dbReference type="Gene3D" id="3.40.1390.10">
    <property type="entry name" value="MurE/MurF, N-terminal domain"/>
    <property type="match status" value="1"/>
</dbReference>
<dbReference type="EMBL" id="JAXCLW010000001">
    <property type="protein sequence ID" value="MDY0881277.1"/>
    <property type="molecule type" value="Genomic_DNA"/>
</dbReference>
<dbReference type="InterPro" id="IPR000713">
    <property type="entry name" value="Mur_ligase_N"/>
</dbReference>
<keyword evidence="16" id="KW-1185">Reference proteome</keyword>
<dbReference type="Pfam" id="PF08245">
    <property type="entry name" value="Mur_ligase_M"/>
    <property type="match status" value="1"/>
</dbReference>
<evidence type="ECO:0000256" key="5">
    <source>
        <dbReference type="ARBA" id="ARBA00022840"/>
    </source>
</evidence>
<feature type="binding site" evidence="10">
    <location>
        <begin position="116"/>
        <end position="122"/>
    </location>
    <ligand>
        <name>ATP</name>
        <dbReference type="ChEBI" id="CHEBI:30616"/>
    </ligand>
</feature>
<name>A0ABU5E4T0_9PROT</name>
<dbReference type="InterPro" id="IPR035911">
    <property type="entry name" value="MurE/MurF_N"/>
</dbReference>
<keyword evidence="1 10" id="KW-0963">Cytoplasm</keyword>
<dbReference type="InterPro" id="IPR036565">
    <property type="entry name" value="Mur-like_cat_sf"/>
</dbReference>
<comment type="pathway">
    <text evidence="10 11">Cell wall biogenesis; peptidoglycan biosynthesis.</text>
</comment>
<dbReference type="RefSeq" id="WP_320506347.1">
    <property type="nucleotide sequence ID" value="NZ_JAXCLW010000001.1"/>
</dbReference>
<dbReference type="GO" id="GO:0016874">
    <property type="term" value="F:ligase activity"/>
    <property type="evidence" value="ECO:0007669"/>
    <property type="project" value="UniProtKB-KW"/>
</dbReference>
<keyword evidence="4 10" id="KW-0547">Nucleotide-binding</keyword>
<evidence type="ECO:0000259" key="12">
    <source>
        <dbReference type="Pfam" id="PF01225"/>
    </source>
</evidence>
<comment type="similarity">
    <text evidence="10">Belongs to the MurCDEF family. MurF subfamily.</text>
</comment>
<dbReference type="Pfam" id="PF02875">
    <property type="entry name" value="Mur_ligase_C"/>
    <property type="match status" value="1"/>
</dbReference>
<dbReference type="PANTHER" id="PTHR43024">
    <property type="entry name" value="UDP-N-ACETYLMURAMOYL-TRIPEPTIDE--D-ALANYL-D-ALANINE LIGASE"/>
    <property type="match status" value="1"/>
</dbReference>
<reference evidence="15 16" key="1">
    <citation type="journal article" date="2016" name="Antonie Van Leeuwenhoek">
        <title>Dongia soli sp. nov., isolated from soil from Dokdo, Korea.</title>
        <authorList>
            <person name="Kim D.U."/>
            <person name="Lee H."/>
            <person name="Kim H."/>
            <person name="Kim S.G."/>
            <person name="Ka J.O."/>
        </authorList>
    </citation>
    <scope>NUCLEOTIDE SEQUENCE [LARGE SCALE GENOMIC DNA]</scope>
    <source>
        <strain evidence="15 16">D78</strain>
    </source>
</reference>
<evidence type="ECO:0000256" key="4">
    <source>
        <dbReference type="ARBA" id="ARBA00022741"/>
    </source>
</evidence>
<comment type="function">
    <text evidence="10 11">Involved in cell wall formation. Catalyzes the final step in the synthesis of UDP-N-acetylmuramoyl-pentapeptide, the precursor of murein.</text>
</comment>
<keyword evidence="5 10" id="KW-0067">ATP-binding</keyword>
<evidence type="ECO:0000256" key="1">
    <source>
        <dbReference type="ARBA" id="ARBA00022490"/>
    </source>
</evidence>
<dbReference type="SUPFAM" id="SSF53244">
    <property type="entry name" value="MurD-like peptide ligases, peptide-binding domain"/>
    <property type="match status" value="1"/>
</dbReference>
<keyword evidence="9 10" id="KW-0961">Cell wall biogenesis/degradation</keyword>
<dbReference type="InterPro" id="IPR036615">
    <property type="entry name" value="Mur_ligase_C_dom_sf"/>
</dbReference>
<evidence type="ECO:0000313" key="15">
    <source>
        <dbReference type="EMBL" id="MDY0881277.1"/>
    </source>
</evidence>
<accession>A0ABU5E4T0</accession>
<feature type="domain" description="Mur ligase central" evidence="14">
    <location>
        <begin position="114"/>
        <end position="303"/>
    </location>
</feature>
<keyword evidence="8 10" id="KW-0131">Cell cycle</keyword>
<evidence type="ECO:0000256" key="11">
    <source>
        <dbReference type="RuleBase" id="RU004136"/>
    </source>
</evidence>
<sequence length="505" mass="52329">MSHANTTQVLWTEAEATIATRGQATATFRATGVSIDSRSIAPGDLFIALKGPTFDGHDFAARAAAAGAAAVVIDHRPADLPESAPALLVSDTMAALWDFGRAARARTPARIAAVTGSVGKTSTKEALLTVLAAGAPTYASTGNLNNHWGAPLSLARMPRDVTYGIFELGMNHAGEISPLAKLVRPEVAIITTIDAAHLEFFKSTAEIADAKAEIFDGLEPDGTALLPSDNPHFERLAQHAHARGIATILGFGKASDADIRLISCEVHADGNRIEAELFGRRVSYRTAAPGLHLAINSLAVLGAVRALGADIDTALGAFARVETVKGRGKREVVALANGKIVLIDESYNASPVAVRAALHLLGMTPKAEGRRIAILGDMRELGPQAGVLHQNLAADVIAACIDRAFLVGPLMHELYDRLPAAMQAGHYADSDMLAAIIGREIQAGDTVLVKGSLGTRMAPIVAAIRALGSSAGSSAQETRVFGGASVSAARGIGGADTAKRAANGQ</sequence>
<dbReference type="NCBIfam" id="TIGR01143">
    <property type="entry name" value="murF"/>
    <property type="match status" value="1"/>
</dbReference>
<protein>
    <recommendedName>
        <fullName evidence="10 11">UDP-N-acetylmuramoyl-tripeptide--D-alanyl-D-alanine ligase</fullName>
        <ecNumber evidence="10 11">6.3.2.10</ecNumber>
    </recommendedName>
    <alternativeName>
        <fullName evidence="10">D-alanyl-D-alanine-adding enzyme</fullName>
    </alternativeName>
</protein>
<keyword evidence="3 10" id="KW-0132">Cell division</keyword>
<evidence type="ECO:0000259" key="13">
    <source>
        <dbReference type="Pfam" id="PF02875"/>
    </source>
</evidence>
<dbReference type="PANTHER" id="PTHR43024:SF1">
    <property type="entry name" value="UDP-N-ACETYLMURAMOYL-TRIPEPTIDE--D-ALANYL-D-ALANINE LIGASE"/>
    <property type="match status" value="1"/>
</dbReference>
<dbReference type="InterPro" id="IPR005863">
    <property type="entry name" value="UDP-N-AcMur_synth"/>
</dbReference>
<keyword evidence="2 10" id="KW-0436">Ligase</keyword>
<keyword evidence="7 10" id="KW-0573">Peptidoglycan synthesis</keyword>
<dbReference type="Gene3D" id="3.90.190.20">
    <property type="entry name" value="Mur ligase, C-terminal domain"/>
    <property type="match status" value="1"/>
</dbReference>
<dbReference type="InterPro" id="IPR051046">
    <property type="entry name" value="MurCDEF_CellWall_CoF430Synth"/>
</dbReference>
<evidence type="ECO:0000256" key="9">
    <source>
        <dbReference type="ARBA" id="ARBA00023316"/>
    </source>
</evidence>
<evidence type="ECO:0000256" key="10">
    <source>
        <dbReference type="HAMAP-Rule" id="MF_02019"/>
    </source>
</evidence>
<dbReference type="Proteomes" id="UP001279642">
    <property type="component" value="Unassembled WGS sequence"/>
</dbReference>
<dbReference type="EC" id="6.3.2.10" evidence="10 11"/>
<evidence type="ECO:0000259" key="14">
    <source>
        <dbReference type="Pfam" id="PF08245"/>
    </source>
</evidence>
<evidence type="ECO:0000256" key="8">
    <source>
        <dbReference type="ARBA" id="ARBA00023306"/>
    </source>
</evidence>
<feature type="domain" description="Mur ligase N-terminal catalytic" evidence="12">
    <location>
        <begin position="31"/>
        <end position="77"/>
    </location>
</feature>
<dbReference type="Pfam" id="PF01225">
    <property type="entry name" value="Mur_ligase"/>
    <property type="match status" value="1"/>
</dbReference>
<dbReference type="InterPro" id="IPR013221">
    <property type="entry name" value="Mur_ligase_cen"/>
</dbReference>